<dbReference type="InterPro" id="IPR006202">
    <property type="entry name" value="Neur_chan_lig-bd"/>
</dbReference>
<feature type="transmembrane region" description="Helical" evidence="27">
    <location>
        <begin position="262"/>
        <end position="283"/>
    </location>
</feature>
<feature type="compositionally biased region" description="Polar residues" evidence="28">
    <location>
        <begin position="664"/>
        <end position="678"/>
    </location>
</feature>
<keyword evidence="3 27" id="KW-0813">Transport</keyword>
<evidence type="ECO:0000256" key="23">
    <source>
        <dbReference type="ARBA" id="ARBA00034104"/>
    </source>
</evidence>
<evidence type="ECO:0000259" key="29">
    <source>
        <dbReference type="PROSITE" id="PS50221"/>
    </source>
</evidence>
<dbReference type="SMART" id="SM00303">
    <property type="entry name" value="GPS"/>
    <property type="match status" value="1"/>
</dbReference>
<dbReference type="Proteomes" id="UP000438429">
    <property type="component" value="Unassembled WGS sequence"/>
</dbReference>
<accession>A0A6A4SXL1</accession>
<name>A0A6A4SXL1_SCOMX</name>
<dbReference type="GO" id="GO:0016324">
    <property type="term" value="C:apical plasma membrane"/>
    <property type="evidence" value="ECO:0007669"/>
    <property type="project" value="UniProtKB-SubCell"/>
</dbReference>
<evidence type="ECO:0000256" key="7">
    <source>
        <dbReference type="ARBA" id="ARBA00022729"/>
    </source>
</evidence>
<keyword evidence="15" id="KW-0869">Chloride channel</keyword>
<comment type="subunit">
    <text evidence="26">Heterodimer of 2 chains generated by proteolytic processing; the large extracellular N-terminal fragment and the membrane-bound C-terminal fragment predominantly remain associated and non-covalently linked. Interacts with CFTR.</text>
</comment>
<feature type="transmembrane region" description="Helical" evidence="27">
    <location>
        <begin position="295"/>
        <end position="315"/>
    </location>
</feature>
<dbReference type="PANTHER" id="PTHR12011:SF264">
    <property type="entry name" value="ADHESION G-PROTEIN COUPLED RECEPTOR G2"/>
    <property type="match status" value="1"/>
</dbReference>
<keyword evidence="18" id="KW-0807">Transducer</keyword>
<feature type="region of interest" description="Disordered" evidence="28">
    <location>
        <begin position="1659"/>
        <end position="1707"/>
    </location>
</feature>
<comment type="caution">
    <text evidence="31">The sequence shown here is derived from an EMBL/GenBank/DDBJ whole genome shotgun (WGS) entry which is preliminary data.</text>
</comment>
<evidence type="ECO:0000256" key="12">
    <source>
        <dbReference type="ARBA" id="ARBA00023136"/>
    </source>
</evidence>
<feature type="transmembrane region" description="Helical" evidence="27">
    <location>
        <begin position="1575"/>
        <end position="1594"/>
    </location>
</feature>
<dbReference type="GO" id="GO:0045211">
    <property type="term" value="C:postsynaptic membrane"/>
    <property type="evidence" value="ECO:0007669"/>
    <property type="project" value="UniProtKB-SubCell"/>
</dbReference>
<feature type="domain" description="GAIN-B" evidence="29">
    <location>
        <begin position="1195"/>
        <end position="1358"/>
    </location>
</feature>
<feature type="compositionally biased region" description="Polar residues" evidence="28">
    <location>
        <begin position="390"/>
        <end position="413"/>
    </location>
</feature>
<dbReference type="FunFam" id="1.20.1070.10:FF:000043">
    <property type="entry name" value="adhesion G-protein coupled receptor G2 isoform X1"/>
    <property type="match status" value="1"/>
</dbReference>
<keyword evidence="7" id="KW-0732">Signal</keyword>
<dbReference type="InterPro" id="IPR046338">
    <property type="entry name" value="GAIN_dom_sf"/>
</dbReference>
<evidence type="ECO:0000256" key="3">
    <source>
        <dbReference type="ARBA" id="ARBA00022448"/>
    </source>
</evidence>
<dbReference type="Pfam" id="PF02932">
    <property type="entry name" value="Neur_chan_memb"/>
    <property type="match status" value="1"/>
</dbReference>
<dbReference type="InterPro" id="IPR018000">
    <property type="entry name" value="Neurotransmitter_ion_chnl_CS"/>
</dbReference>
<evidence type="ECO:0000256" key="28">
    <source>
        <dbReference type="SAM" id="MobiDB-lite"/>
    </source>
</evidence>
<evidence type="ECO:0000313" key="32">
    <source>
        <dbReference type="Proteomes" id="UP000438429"/>
    </source>
</evidence>
<dbReference type="SUPFAM" id="SSF81321">
    <property type="entry name" value="Family A G protein-coupled receptor-like"/>
    <property type="match status" value="1"/>
</dbReference>
<feature type="transmembrane region" description="Helical" evidence="27">
    <location>
        <begin position="327"/>
        <end position="350"/>
    </location>
</feature>
<dbReference type="FunFam" id="1.20.58.390:FF:000005">
    <property type="entry name" value="Putative gamma-aminobutyric acid receptor subunit rho-2-like"/>
    <property type="match status" value="1"/>
</dbReference>
<keyword evidence="20 27" id="KW-0407">Ion channel</keyword>
<dbReference type="PROSITE" id="PS50221">
    <property type="entry name" value="GAIN_B"/>
    <property type="match status" value="1"/>
</dbReference>
<dbReference type="InterPro" id="IPR036719">
    <property type="entry name" value="Neuro-gated_channel_TM_sf"/>
</dbReference>
<dbReference type="Pfam" id="PF01825">
    <property type="entry name" value="GPS"/>
    <property type="match status" value="1"/>
</dbReference>
<evidence type="ECO:0000256" key="22">
    <source>
        <dbReference type="ARBA" id="ARBA00031054"/>
    </source>
</evidence>
<dbReference type="InterPro" id="IPR000203">
    <property type="entry name" value="GPS"/>
</dbReference>
<keyword evidence="13" id="KW-1015">Disulfide bond</keyword>
<evidence type="ECO:0000256" key="17">
    <source>
        <dbReference type="ARBA" id="ARBA00023214"/>
    </source>
</evidence>
<dbReference type="Gene3D" id="1.20.58.390">
    <property type="entry name" value="Neurotransmitter-gated ion-channel transmembrane domain"/>
    <property type="match status" value="1"/>
</dbReference>
<gene>
    <name evidence="31" type="ORF">F2P81_008811</name>
</gene>
<evidence type="ECO:0000256" key="19">
    <source>
        <dbReference type="ARBA" id="ARBA00023257"/>
    </source>
</evidence>
<dbReference type="InterPro" id="IPR017983">
    <property type="entry name" value="GPCR_2_secretin-like_CS"/>
</dbReference>
<evidence type="ECO:0000256" key="26">
    <source>
        <dbReference type="ARBA" id="ARBA00093560"/>
    </source>
</evidence>
<evidence type="ECO:0000256" key="15">
    <source>
        <dbReference type="ARBA" id="ARBA00023173"/>
    </source>
</evidence>
<protein>
    <recommendedName>
        <fullName evidence="24">Adhesion G-protein coupled receptor G2</fullName>
    </recommendedName>
    <alternativeName>
        <fullName evidence="25">G-protein coupled receptor 64</fullName>
    </alternativeName>
    <alternativeName>
        <fullName evidence="22">GABA(C) receptor</fullName>
    </alternativeName>
</protein>
<dbReference type="GO" id="GO:0005254">
    <property type="term" value="F:chloride channel activity"/>
    <property type="evidence" value="ECO:0007669"/>
    <property type="project" value="UniProtKB-KW"/>
</dbReference>
<keyword evidence="17" id="KW-0868">Chloride</keyword>
<dbReference type="NCBIfam" id="TIGR00860">
    <property type="entry name" value="LIC"/>
    <property type="match status" value="1"/>
</dbReference>
<feature type="region of interest" description="Disordered" evidence="28">
    <location>
        <begin position="587"/>
        <end position="678"/>
    </location>
</feature>
<evidence type="ECO:0000256" key="27">
    <source>
        <dbReference type="RuleBase" id="RU000687"/>
    </source>
</evidence>
<dbReference type="PRINTS" id="PR00252">
    <property type="entry name" value="NRIONCHANNEL"/>
</dbReference>
<feature type="transmembrane region" description="Helical" evidence="27">
    <location>
        <begin position="1600"/>
        <end position="1623"/>
    </location>
</feature>
<evidence type="ECO:0000313" key="31">
    <source>
        <dbReference type="EMBL" id="KAF0038327.1"/>
    </source>
</evidence>
<comment type="catalytic activity">
    <reaction evidence="21">
        <text>chloride(in) = chloride(out)</text>
        <dbReference type="Rhea" id="RHEA:29823"/>
        <dbReference type="ChEBI" id="CHEBI:17996"/>
    </reaction>
</comment>
<evidence type="ECO:0000256" key="5">
    <source>
        <dbReference type="ARBA" id="ARBA00022553"/>
    </source>
</evidence>
<dbReference type="Gene3D" id="2.70.170.10">
    <property type="entry name" value="Neurotransmitter-gated ion-channel ligand-binding domain"/>
    <property type="match status" value="1"/>
</dbReference>
<evidence type="ECO:0000256" key="4">
    <source>
        <dbReference type="ARBA" id="ARBA00022475"/>
    </source>
</evidence>
<keyword evidence="12 27" id="KW-0472">Membrane</keyword>
<evidence type="ECO:0000256" key="18">
    <source>
        <dbReference type="ARBA" id="ARBA00023224"/>
    </source>
</evidence>
<evidence type="ECO:0000256" key="24">
    <source>
        <dbReference type="ARBA" id="ARBA00069918"/>
    </source>
</evidence>
<evidence type="ECO:0000256" key="21">
    <source>
        <dbReference type="ARBA" id="ARBA00024167"/>
    </source>
</evidence>
<feature type="compositionally biased region" description="Polar residues" evidence="28">
    <location>
        <begin position="608"/>
        <end position="657"/>
    </location>
</feature>
<dbReference type="GO" id="GO:0034707">
    <property type="term" value="C:chloride channel complex"/>
    <property type="evidence" value="ECO:0007669"/>
    <property type="project" value="UniProtKB-KW"/>
</dbReference>
<dbReference type="InterPro" id="IPR006029">
    <property type="entry name" value="Neurotrans-gated_channel_TM"/>
</dbReference>
<keyword evidence="5" id="KW-0597">Phosphoprotein</keyword>
<dbReference type="GO" id="GO:0007189">
    <property type="term" value="P:adenylate cyclase-activating G protein-coupled receptor signaling pathway"/>
    <property type="evidence" value="ECO:0007669"/>
    <property type="project" value="TreeGrafter"/>
</dbReference>
<dbReference type="CDD" id="cd19059">
    <property type="entry name" value="LGIC_TM_GABAAR_rho"/>
    <property type="match status" value="1"/>
</dbReference>
<dbReference type="Gene3D" id="1.20.1070.10">
    <property type="entry name" value="Rhodopsin 7-helix transmembrane proteins"/>
    <property type="match status" value="1"/>
</dbReference>
<dbReference type="InterPro" id="IPR058857">
    <property type="entry name" value="GAIN_ADGRG2/6"/>
</dbReference>
<keyword evidence="14" id="KW-0675">Receptor</keyword>
<dbReference type="PROSITE" id="PS00236">
    <property type="entry name" value="NEUROTR_ION_CHANNEL"/>
    <property type="match status" value="1"/>
</dbReference>
<keyword evidence="6 27" id="KW-0812">Transmembrane</keyword>
<dbReference type="EMBL" id="VEVO01000008">
    <property type="protein sequence ID" value="KAF0038327.1"/>
    <property type="molecule type" value="Genomic_DNA"/>
</dbReference>
<dbReference type="InterPro" id="IPR036734">
    <property type="entry name" value="Neur_chan_lig-bd_sf"/>
</dbReference>
<feature type="compositionally biased region" description="Polar residues" evidence="28">
    <location>
        <begin position="729"/>
        <end position="741"/>
    </location>
</feature>
<dbReference type="GO" id="GO:0007166">
    <property type="term" value="P:cell surface receptor signaling pathway"/>
    <property type="evidence" value="ECO:0007669"/>
    <property type="project" value="InterPro"/>
</dbReference>
<feature type="transmembrane region" description="Helical" evidence="27">
    <location>
        <begin position="1525"/>
        <end position="1554"/>
    </location>
</feature>
<dbReference type="PRINTS" id="PR00253">
    <property type="entry name" value="GABAARECEPTR"/>
</dbReference>
<evidence type="ECO:0000256" key="6">
    <source>
        <dbReference type="ARBA" id="ARBA00022692"/>
    </source>
</evidence>
<evidence type="ECO:0000256" key="20">
    <source>
        <dbReference type="ARBA" id="ARBA00023303"/>
    </source>
</evidence>
<dbReference type="InterPro" id="IPR057244">
    <property type="entry name" value="GAIN_B"/>
</dbReference>
<feature type="transmembrane region" description="Helical" evidence="27">
    <location>
        <begin position="1405"/>
        <end position="1425"/>
    </location>
</feature>
<sequence>MCLAWLWPVTQLNSSHFPNKRRHKDMYVGENAKQKHGGRVDLKMKKQDSTKSQLIKSEQLLRIEDHDFAMRPGFGGSAIPVGIDVQVESIDSISEVNMDFTMTLYLRHYWQDGRLAFPSSSNKSRTFDARLVKKIWVPDVFFVHSKRSFIHDTTMENIMLRVFPDGNILYSVRITVTALCSMDFSSFPLDTQNCSLELESYAYNENDLMLYWKNGNDSLRTDEIVLSQFFVEDFQPSFGLAFYSSTGWYNRLYINFILRRHIFFFMLQTYFPTMLMVMLSWVSFWIDRRAVPARVSLGITTVLTMSTIITGVSASMPQVSYVKAVDIYLWASFLFVFLSVIEYAAVNYFTTVEEMKRLKREKVPASFNATQAMAFDGCFHDNDIDLTPFSEVSSSPNTERNTQSRNSTVSAPTEGTRLRRKHPLLQNLSFIMSNSYMIDSYSRVIFPLAYLLFNIIYWIWIGEVMPHGDEDKVMEASRIYTCGSLFRQMFTASVRMKRTGPRVRHLHWWQILLVLLAAPSSCIDTSAALSLPTPPLNTSALYYHVYVTVDVTGPPKTEPEIQHWSNRNNYLPTKNFICKHIRWDDPHDDGDDSDDNVTKQLDNRRSGDNVTKQQNNRCSDNNVTKQWNNHCSSDNVTKQQNNRCSGDNVKKQQNNRCSGDDVAKQQNNRCSADNVTKQRNNRCSADNVTKQWNNRCSADNLTKPQNNRCSGDKVTKQQNNRCSGDKVTKQQNNRCSGDKSNSPPPTVPDNSTVPSKKVPSGNEDFRGSNKKRVAREISASVTSASELNATNGLIQGIEVSCDRKTEINHTQCVVLLQLTQTVPPCCILRTLCAASKASRDIHVVGNSADIIGRLDDCSSTLQEKGSCTYEGPASSSCQKKNNISKVKSSMKNFTLQPNVEKKNCSCSAYCNRTDAYYTFEMSVQVPQMNASYVLSLDVNVTCTITATNRQSCRVILGFAREVPICNVSAAVISVFQSDERIHFNGLVMRAAICGNSNESGKPMTSAFTCRNGSNVAVELDEQCILTLFTTASPNVTTMQPNASSTTASVNVTSSPLNTTAEPLNATTTGANVTVTATVNATTTSATAEGQANALLELTRDVSKLNSSQVDQLVSQLENLLSGPNVSLALGNTSVQIVSNLLDASSETLANSASRIVGIVDTVGLKLVLDKEAVTLLSLSVALSVKPEDGSNFQEIFFSISDPSNVQVRGDPRQRRSVRADSSIPQGSIRLPPSITQDLTPEQQLLASRVQFNFYQKSTVFQDRSLGQRKLNSGILGASVANLSISGLKDDVVIHLRNKEPIPDGFVTTCVFWDVTFNNGSGGWNPNGCSVQNSTDNMTICGCNHLTSFAILLDLSRESVTSALQATILTFITYIGCGISAIFLSITLLTYLAFGKLRKDIPSKILIQLCLALLLLNFVFLVDAWLALYPDAIGLCISTAWFLHYFLLVSFTWMGLEAVHMYLALVKVFNSHISHYMLRFSLVGWGVPMLVVIIVIAIDKDNYGIVSYGKFADGTTDDFCWLKNDIAFYVAVVAYFCAVFVFNLVMFVVVLVQLCRIKRQNPHNAQHRTTLQDVRSVLGITILLGLTWGFAFFAWGPVNLAFMYLFAIFNSLQGFFIFVFHCAVKENVRRQWRIYLCCGRMRLAENSEWSRTATQKNVKQQSSVTQLTSLNSSTSSQSNNSSRASLVNDPPEQTNGIAYMQMDIPNRH</sequence>
<evidence type="ECO:0000256" key="13">
    <source>
        <dbReference type="ARBA" id="ARBA00023157"/>
    </source>
</evidence>
<feature type="transmembrane region" description="Helical" evidence="27">
    <location>
        <begin position="1475"/>
        <end position="1497"/>
    </location>
</feature>
<feature type="compositionally biased region" description="Low complexity" evidence="28">
    <location>
        <begin position="1660"/>
        <end position="1685"/>
    </location>
</feature>
<comment type="similarity">
    <text evidence="27">Belongs to the ligand-gated ion channel (TC 1.A.9) family.</text>
</comment>
<dbReference type="InterPro" id="IPR038050">
    <property type="entry name" value="Neuro_actylchol_rec"/>
</dbReference>
<feature type="region of interest" description="Disordered" evidence="28">
    <location>
        <begin position="389"/>
        <end position="415"/>
    </location>
</feature>
<dbReference type="PANTHER" id="PTHR12011">
    <property type="entry name" value="ADHESION G-PROTEIN COUPLED RECEPTOR"/>
    <property type="match status" value="1"/>
</dbReference>
<dbReference type="InterPro" id="IPR017981">
    <property type="entry name" value="GPCR_2-like_7TM"/>
</dbReference>
<feature type="transmembrane region" description="Helical" evidence="27">
    <location>
        <begin position="441"/>
        <end position="460"/>
    </location>
</feature>
<comment type="subcellular location">
    <subcellularLocation>
        <location evidence="1">Apical cell membrane</location>
        <topology evidence="1">Multi-pass membrane protein</topology>
    </subcellularLocation>
    <subcellularLocation>
        <location evidence="23">Postsynaptic cell membrane</location>
        <topology evidence="23">Multi-pass membrane protein</topology>
    </subcellularLocation>
</comment>
<reference evidence="31 32" key="1">
    <citation type="submission" date="2019-06" db="EMBL/GenBank/DDBJ databases">
        <title>Draft genomes of female and male turbot (Scophthalmus maximus).</title>
        <authorList>
            <person name="Xu H."/>
            <person name="Xu X.-W."/>
            <person name="Shao C."/>
            <person name="Chen S."/>
        </authorList>
    </citation>
    <scope>NUCLEOTIDE SEQUENCE [LARGE SCALE GENOMIC DNA]</scope>
    <source>
        <strain evidence="31">Ysfricsl-2016a</strain>
        <tissue evidence="31">Blood</tissue>
    </source>
</reference>
<dbReference type="GO" id="GO:0005230">
    <property type="term" value="F:extracellular ligand-gated monoatomic ion channel activity"/>
    <property type="evidence" value="ECO:0007669"/>
    <property type="project" value="InterPro"/>
</dbReference>
<dbReference type="InterPro" id="IPR000832">
    <property type="entry name" value="GPCR_2_secretin-like"/>
</dbReference>
<keyword evidence="11 27" id="KW-0406">Ion transport</keyword>
<comment type="similarity">
    <text evidence="2">Belongs to the G-protein coupled receptor 2 family. Adhesion G-protein coupled receptor (ADGR) subfamily.</text>
</comment>
<dbReference type="PROSITE" id="PS50261">
    <property type="entry name" value="G_PROTEIN_RECEP_F2_4"/>
    <property type="match status" value="1"/>
</dbReference>
<proteinExistence type="inferred from homology"/>
<evidence type="ECO:0000256" key="16">
    <source>
        <dbReference type="ARBA" id="ARBA00023180"/>
    </source>
</evidence>
<evidence type="ECO:0000256" key="1">
    <source>
        <dbReference type="ARBA" id="ARBA00004424"/>
    </source>
</evidence>
<dbReference type="FunFam" id="2.70.170.10:FF:000007">
    <property type="entry name" value="Gamma-aminobutyric acid type A receptor rho2 subunit"/>
    <property type="match status" value="1"/>
</dbReference>
<feature type="transmembrane region" description="Helical" evidence="27">
    <location>
        <begin position="1431"/>
        <end position="1455"/>
    </location>
</feature>
<keyword evidence="9" id="KW-0770">Synapse</keyword>
<keyword evidence="4" id="KW-1003">Cell membrane</keyword>
<keyword evidence="10" id="KW-0297">G-protein coupled receptor</keyword>
<evidence type="ECO:0000256" key="14">
    <source>
        <dbReference type="ARBA" id="ARBA00023170"/>
    </source>
</evidence>
<keyword evidence="19" id="KW-0628">Postsynaptic cell membrane</keyword>
<dbReference type="InterPro" id="IPR006201">
    <property type="entry name" value="Neur_channel"/>
</dbReference>
<dbReference type="Pfam" id="PF00002">
    <property type="entry name" value="7tm_2"/>
    <property type="match status" value="1"/>
</dbReference>
<dbReference type="GO" id="GO:0004930">
    <property type="term" value="F:G protein-coupled receptor activity"/>
    <property type="evidence" value="ECO:0007669"/>
    <property type="project" value="UniProtKB-KW"/>
</dbReference>
<dbReference type="Pfam" id="PF26574">
    <property type="entry name" value="GAIN_ADGRG2"/>
    <property type="match status" value="1"/>
</dbReference>
<dbReference type="SUPFAM" id="SSF90112">
    <property type="entry name" value="Neurotransmitter-gated ion-channel transmembrane pore"/>
    <property type="match status" value="1"/>
</dbReference>
<dbReference type="FunFam" id="2.60.220.50:FF:000003">
    <property type="entry name" value="adhesion G-protein coupled receptor G2 isoform X2"/>
    <property type="match status" value="1"/>
</dbReference>
<feature type="domain" description="G-protein coupled receptors family 2 profile 2" evidence="30">
    <location>
        <begin position="1368"/>
        <end position="1624"/>
    </location>
</feature>
<evidence type="ECO:0000256" key="9">
    <source>
        <dbReference type="ARBA" id="ARBA00023018"/>
    </source>
</evidence>
<dbReference type="Gene3D" id="2.60.220.50">
    <property type="match status" value="1"/>
</dbReference>
<dbReference type="PROSITE" id="PS00650">
    <property type="entry name" value="G_PROTEIN_RECEP_F2_2"/>
    <property type="match status" value="1"/>
</dbReference>
<dbReference type="InterPro" id="IPR006028">
    <property type="entry name" value="GABAA/Glycine_rcpt"/>
</dbReference>
<feature type="transmembrane region" description="Helical" evidence="27">
    <location>
        <begin position="1370"/>
        <end position="1393"/>
    </location>
</feature>
<evidence type="ECO:0000256" key="11">
    <source>
        <dbReference type="ARBA" id="ARBA00023065"/>
    </source>
</evidence>
<keyword evidence="16" id="KW-0325">Glycoprotein</keyword>
<evidence type="ECO:0000259" key="30">
    <source>
        <dbReference type="PROSITE" id="PS50261"/>
    </source>
</evidence>
<evidence type="ECO:0000256" key="2">
    <source>
        <dbReference type="ARBA" id="ARBA00007343"/>
    </source>
</evidence>
<feature type="region of interest" description="Disordered" evidence="28">
    <location>
        <begin position="704"/>
        <end position="772"/>
    </location>
</feature>
<dbReference type="Pfam" id="PF02931">
    <property type="entry name" value="Neur_chan_LBD"/>
    <property type="match status" value="1"/>
</dbReference>
<organism evidence="31 32">
    <name type="scientific">Scophthalmus maximus</name>
    <name type="common">Turbot</name>
    <name type="synonym">Psetta maxima</name>
    <dbReference type="NCBI Taxonomy" id="52904"/>
    <lineage>
        <taxon>Eukaryota</taxon>
        <taxon>Metazoa</taxon>
        <taxon>Chordata</taxon>
        <taxon>Craniata</taxon>
        <taxon>Vertebrata</taxon>
        <taxon>Euteleostomi</taxon>
        <taxon>Actinopterygii</taxon>
        <taxon>Neopterygii</taxon>
        <taxon>Teleostei</taxon>
        <taxon>Neoteleostei</taxon>
        <taxon>Acanthomorphata</taxon>
        <taxon>Carangaria</taxon>
        <taxon>Pleuronectiformes</taxon>
        <taxon>Pleuronectoidei</taxon>
        <taxon>Scophthalmidae</taxon>
        <taxon>Scophthalmus</taxon>
    </lineage>
</organism>
<keyword evidence="8 27" id="KW-1133">Transmembrane helix</keyword>
<evidence type="ECO:0000256" key="10">
    <source>
        <dbReference type="ARBA" id="ARBA00023040"/>
    </source>
</evidence>
<evidence type="ECO:0000256" key="8">
    <source>
        <dbReference type="ARBA" id="ARBA00022989"/>
    </source>
</evidence>
<comment type="caution">
    <text evidence="27">Lacks conserved residue(s) required for the propagation of feature annotation.</text>
</comment>
<dbReference type="SUPFAM" id="SSF63712">
    <property type="entry name" value="Nicotinic receptor ligand binding domain-like"/>
    <property type="match status" value="1"/>
</dbReference>
<evidence type="ECO:0000256" key="25">
    <source>
        <dbReference type="ARBA" id="ARBA00083924"/>
    </source>
</evidence>